<gene>
    <name evidence="3" type="primary">flgA</name>
    <name evidence="3" type="ORF">ACFPN9_27180</name>
</gene>
<dbReference type="PANTHER" id="PTHR36307">
    <property type="entry name" value="FLAGELLA BASAL BODY P-RING FORMATION PROTEIN FLGA"/>
    <property type="match status" value="1"/>
</dbReference>
<feature type="domain" description="Flagella basal body P-ring formation protein FlgA SAF" evidence="2">
    <location>
        <begin position="51"/>
        <end position="156"/>
    </location>
</feature>
<evidence type="ECO:0000259" key="2">
    <source>
        <dbReference type="Pfam" id="PF13144"/>
    </source>
</evidence>
<evidence type="ECO:0000256" key="1">
    <source>
        <dbReference type="RuleBase" id="RU362063"/>
    </source>
</evidence>
<evidence type="ECO:0000313" key="4">
    <source>
        <dbReference type="Proteomes" id="UP001596060"/>
    </source>
</evidence>
<proteinExistence type="inferred from homology"/>
<keyword evidence="1" id="KW-0732">Signal</keyword>
<dbReference type="InterPro" id="IPR017585">
    <property type="entry name" value="SAF_FlgA"/>
</dbReference>
<dbReference type="Gene3D" id="2.30.30.760">
    <property type="match status" value="1"/>
</dbReference>
<accession>A0ABW0P8E8</accession>
<keyword evidence="3" id="KW-0282">Flagellum</keyword>
<comment type="similarity">
    <text evidence="1">Belongs to the FlgA family.</text>
</comment>
<sequence>MVRPTLRRKGFAATMLAAALGLFPAGPVQANPAAVTLPVPAVTLYPGDVIADVHLVDRAFRVAGRVAVDNRLALVGKVVRRTLLPGQPIPLNAVDDPKVVRRGVPTQVVFRESDLVITGIVEPMASASVNEMVKARNPDTGLIVVGVVQADGTIRVGSE</sequence>
<keyword evidence="3" id="KW-0969">Cilium</keyword>
<dbReference type="EMBL" id="JBHSLU010000127">
    <property type="protein sequence ID" value="MFC5508919.1"/>
    <property type="molecule type" value="Genomic_DNA"/>
</dbReference>
<keyword evidence="1" id="KW-1005">Bacterial flagellum biogenesis</keyword>
<dbReference type="Pfam" id="PF13144">
    <property type="entry name" value="ChapFlgA"/>
    <property type="match status" value="1"/>
</dbReference>
<keyword evidence="3" id="KW-0966">Cell projection</keyword>
<feature type="chain" id="PRO_5044973455" description="Flagella basal body P-ring formation protein FlgA" evidence="1">
    <location>
        <begin position="31"/>
        <end position="159"/>
    </location>
</feature>
<reference evidence="4" key="1">
    <citation type="journal article" date="2019" name="Int. J. Syst. Evol. Microbiol.">
        <title>The Global Catalogue of Microorganisms (GCM) 10K type strain sequencing project: providing services to taxonomists for standard genome sequencing and annotation.</title>
        <authorList>
            <consortium name="The Broad Institute Genomics Platform"/>
            <consortium name="The Broad Institute Genome Sequencing Center for Infectious Disease"/>
            <person name="Wu L."/>
            <person name="Ma J."/>
        </authorList>
    </citation>
    <scope>NUCLEOTIDE SEQUENCE [LARGE SCALE GENOMIC DNA]</scope>
    <source>
        <strain evidence="4">CCUG 43117</strain>
    </source>
</reference>
<dbReference type="InterPro" id="IPR039246">
    <property type="entry name" value="Flagellar_FlgA"/>
</dbReference>
<feature type="signal peptide" evidence="1">
    <location>
        <begin position="1"/>
        <end position="30"/>
    </location>
</feature>
<dbReference type="NCBIfam" id="TIGR03170">
    <property type="entry name" value="flgA_cterm"/>
    <property type="match status" value="1"/>
</dbReference>
<comment type="caution">
    <text evidence="3">The sequence shown here is derived from an EMBL/GenBank/DDBJ whole genome shotgun (WGS) entry which is preliminary data.</text>
</comment>
<protein>
    <recommendedName>
        <fullName evidence="1">Flagella basal body P-ring formation protein FlgA</fullName>
    </recommendedName>
</protein>
<evidence type="ECO:0000313" key="3">
    <source>
        <dbReference type="EMBL" id="MFC5508919.1"/>
    </source>
</evidence>
<dbReference type="RefSeq" id="WP_066723973.1">
    <property type="nucleotide sequence ID" value="NZ_JBHSLU010000127.1"/>
</dbReference>
<organism evidence="3 4">
    <name type="scientific">Bosea massiliensis</name>
    <dbReference type="NCBI Taxonomy" id="151419"/>
    <lineage>
        <taxon>Bacteria</taxon>
        <taxon>Pseudomonadati</taxon>
        <taxon>Pseudomonadota</taxon>
        <taxon>Alphaproteobacteria</taxon>
        <taxon>Hyphomicrobiales</taxon>
        <taxon>Boseaceae</taxon>
        <taxon>Bosea</taxon>
    </lineage>
</organism>
<keyword evidence="4" id="KW-1185">Reference proteome</keyword>
<comment type="function">
    <text evidence="1">Involved in the assembly process of the P-ring formation. It may associate with FlgF on the rod constituting a structure essential for the P-ring assembly or may act as a modulator protein for the P-ring assembly.</text>
</comment>
<name>A0ABW0P8E8_9HYPH</name>
<dbReference type="PANTHER" id="PTHR36307:SF1">
    <property type="entry name" value="FLAGELLA BASAL BODY P-RING FORMATION PROTEIN FLGA"/>
    <property type="match status" value="1"/>
</dbReference>
<keyword evidence="1" id="KW-0574">Periplasm</keyword>
<dbReference type="Proteomes" id="UP001596060">
    <property type="component" value="Unassembled WGS sequence"/>
</dbReference>
<comment type="subcellular location">
    <subcellularLocation>
        <location evidence="1">Periplasm</location>
    </subcellularLocation>
</comment>
<dbReference type="CDD" id="cd11614">
    <property type="entry name" value="SAF_CpaB_FlgA_like"/>
    <property type="match status" value="1"/>
</dbReference>